<dbReference type="GO" id="GO:0047938">
    <property type="term" value="F:glucose-6-phosphate 1-epimerase activity"/>
    <property type="evidence" value="ECO:0007669"/>
    <property type="project" value="TreeGrafter"/>
</dbReference>
<dbReference type="GO" id="GO:0030246">
    <property type="term" value="F:carbohydrate binding"/>
    <property type="evidence" value="ECO:0007669"/>
    <property type="project" value="InterPro"/>
</dbReference>
<feature type="region of interest" description="Disordered" evidence="1">
    <location>
        <begin position="58"/>
        <end position="132"/>
    </location>
</feature>
<gene>
    <name evidence="2" type="ORF">CEUSTIGMA_g3466.t1</name>
</gene>
<organism evidence="2 3">
    <name type="scientific">Chlamydomonas eustigma</name>
    <dbReference type="NCBI Taxonomy" id="1157962"/>
    <lineage>
        <taxon>Eukaryota</taxon>
        <taxon>Viridiplantae</taxon>
        <taxon>Chlorophyta</taxon>
        <taxon>core chlorophytes</taxon>
        <taxon>Chlorophyceae</taxon>
        <taxon>CS clade</taxon>
        <taxon>Chlamydomonadales</taxon>
        <taxon>Chlamydomonadaceae</taxon>
        <taxon>Chlamydomonas</taxon>
    </lineage>
</organism>
<dbReference type="AlphaFoldDB" id="A0A250WYU9"/>
<dbReference type="STRING" id="1157962.A0A250WYU9"/>
<dbReference type="Gene3D" id="2.70.98.10">
    <property type="match status" value="2"/>
</dbReference>
<evidence type="ECO:0000313" key="3">
    <source>
        <dbReference type="Proteomes" id="UP000232323"/>
    </source>
</evidence>
<reference evidence="2 3" key="1">
    <citation type="submission" date="2017-08" db="EMBL/GenBank/DDBJ databases">
        <title>Acidophilic green algal genome provides insights into adaptation to an acidic environment.</title>
        <authorList>
            <person name="Hirooka S."/>
            <person name="Hirose Y."/>
            <person name="Kanesaki Y."/>
            <person name="Higuchi S."/>
            <person name="Fujiwara T."/>
            <person name="Onuma R."/>
            <person name="Era A."/>
            <person name="Ohbayashi R."/>
            <person name="Uzuka A."/>
            <person name="Nozaki H."/>
            <person name="Yoshikawa H."/>
            <person name="Miyagishima S.Y."/>
        </authorList>
    </citation>
    <scope>NUCLEOTIDE SEQUENCE [LARGE SCALE GENOMIC DNA]</scope>
    <source>
        <strain evidence="2 3">NIES-2499</strain>
    </source>
</reference>
<feature type="compositionally biased region" description="Acidic residues" evidence="1">
    <location>
        <begin position="85"/>
        <end position="132"/>
    </location>
</feature>
<feature type="region of interest" description="Disordered" evidence="1">
    <location>
        <begin position="713"/>
        <end position="734"/>
    </location>
</feature>
<dbReference type="PANTHER" id="PTHR11122:SF13">
    <property type="entry name" value="GLUCOSE-6-PHOSPHATE 1-EPIMERASE"/>
    <property type="match status" value="1"/>
</dbReference>
<name>A0A250WYU9_9CHLO</name>
<evidence type="ECO:0000256" key="1">
    <source>
        <dbReference type="SAM" id="MobiDB-lite"/>
    </source>
</evidence>
<dbReference type="SUPFAM" id="SSF74650">
    <property type="entry name" value="Galactose mutarotase-like"/>
    <property type="match status" value="1"/>
</dbReference>
<accession>A0A250WYU9</accession>
<dbReference type="InterPro" id="IPR011013">
    <property type="entry name" value="Gal_mutarotase_sf_dom"/>
</dbReference>
<dbReference type="OrthoDB" id="1659429at2759"/>
<comment type="caution">
    <text evidence="2">The sequence shown here is derived from an EMBL/GenBank/DDBJ whole genome shotgun (WGS) entry which is preliminary data.</text>
</comment>
<dbReference type="PANTHER" id="PTHR11122">
    <property type="entry name" value="APOSPORY-ASSOCIATED PROTEIN C-RELATED"/>
    <property type="match status" value="1"/>
</dbReference>
<proteinExistence type="predicted"/>
<dbReference type="GO" id="GO:0005737">
    <property type="term" value="C:cytoplasm"/>
    <property type="evidence" value="ECO:0007669"/>
    <property type="project" value="TreeGrafter"/>
</dbReference>
<sequence length="734" mass="82967">MLRCMQYKSLSHSAIRRSLGWTENCNAIRSARLSASSFQGAWPKAVQKRGTVIITMARKKKEQSPPEPLSGATDIQAASGRSDESQEGEPSDDEAQEEEFEEYEQELEGEEYEGLEYMEEEEEEEEEEMTQEEAAEMLQEATLLDSYFGIPTMVHFFPDSNGLTRCFLKNPYNESAAEIYLHGAAVSQWLRPNGEEALAYRQDTDFSGEGAIESGVKLCFPQYRVGGLPEDGFANKLKWEVVAAGLDFLPVPDGFRVRFPSNDELTAAMSKAEADQVAGNYVEEEDEQGGILEEGQEGEEETVGQRWVKLDNALFEREGEEDEFEEKESDEEADKKKAKLMRGAQRIADTDDYQAEVIEGFPTPGVDYDDFNPNDPLMDTMLPESEMDASTRLLKKYFDTGLDPAPYVTLRLKDSDQTRAMGWNHKFELLYKITLMEEDDYPDNTPKDMKATTPETTLTRISDEEQQRLMEVDAIKEEAGQSMISDPNEQDQSFADPTEAEAKANFKEVGKLNEVPMQLRLQLRLINEDPEGTDPMKFQVAHMLHIATKDMRTHGDFIRIRGLGGTNTIDYTFDDRTPMLGMCQEDYVYFMGQRIDATFVNAAEATVAVCPGDASHFELLPREGYKDMMVYHPGLLQDSSREDTESAATWGVLGCGRVSIPHELPPGHEWIGEFVVRFHNKNWEDPVWGDEGRMRPIAELRESQMRLDGNMLGVPDDENYGGMAGVDNMEEDQQ</sequence>
<keyword evidence="3" id="KW-1185">Reference proteome</keyword>
<dbReference type="Proteomes" id="UP000232323">
    <property type="component" value="Unassembled WGS sequence"/>
</dbReference>
<dbReference type="EMBL" id="BEGY01000015">
    <property type="protein sequence ID" value="GAX76023.1"/>
    <property type="molecule type" value="Genomic_DNA"/>
</dbReference>
<evidence type="ECO:0000313" key="2">
    <source>
        <dbReference type="EMBL" id="GAX76023.1"/>
    </source>
</evidence>
<dbReference type="InterPro" id="IPR014718">
    <property type="entry name" value="GH-type_carb-bd"/>
</dbReference>
<dbReference type="GO" id="GO:0005975">
    <property type="term" value="P:carbohydrate metabolic process"/>
    <property type="evidence" value="ECO:0007669"/>
    <property type="project" value="InterPro"/>
</dbReference>
<protein>
    <submittedName>
        <fullName evidence="2">Uncharacterized protein</fullName>
    </submittedName>
</protein>